<evidence type="ECO:0000256" key="1">
    <source>
        <dbReference type="SAM" id="MobiDB-lite"/>
    </source>
</evidence>
<dbReference type="GeneID" id="14925087"/>
<dbReference type="Proteomes" id="UP000011083">
    <property type="component" value="Unassembled WGS sequence"/>
</dbReference>
<dbReference type="RefSeq" id="XP_004353613.1">
    <property type="nucleotide sequence ID" value="XM_004353561.1"/>
</dbReference>
<accession>L8HG41</accession>
<sequence length="95" mass="10444">MGERLGAMRHGHQPNDSLARGVMVIVAHANVANDLVFVNHFTQFNANQYEHHHVNISAHDAGQRPGQAATSARDAVKRKHEADTRTLVGSHLFTT</sequence>
<dbReference type="VEuPathDB" id="AmoebaDB:ACA1_152540"/>
<dbReference type="AlphaFoldDB" id="L8HG41"/>
<proteinExistence type="predicted"/>
<protein>
    <submittedName>
        <fullName evidence="2">Uncharacterized protein</fullName>
    </submittedName>
</protein>
<name>L8HG41_ACACF</name>
<evidence type="ECO:0000313" key="2">
    <source>
        <dbReference type="EMBL" id="ELR24085.1"/>
    </source>
</evidence>
<gene>
    <name evidence="2" type="ORF">ACA1_152540</name>
</gene>
<dbReference type="EMBL" id="KB007837">
    <property type="protein sequence ID" value="ELR24085.1"/>
    <property type="molecule type" value="Genomic_DNA"/>
</dbReference>
<feature type="region of interest" description="Disordered" evidence="1">
    <location>
        <begin position="58"/>
        <end position="95"/>
    </location>
</feature>
<reference evidence="2 3" key="1">
    <citation type="journal article" date="2013" name="Genome Biol.">
        <title>Genome of Acanthamoeba castellanii highlights extensive lateral gene transfer and early evolution of tyrosine kinase signaling.</title>
        <authorList>
            <person name="Clarke M."/>
            <person name="Lohan A.J."/>
            <person name="Liu B."/>
            <person name="Lagkouvardos I."/>
            <person name="Roy S."/>
            <person name="Zafar N."/>
            <person name="Bertelli C."/>
            <person name="Schilde C."/>
            <person name="Kianianmomeni A."/>
            <person name="Burglin T.R."/>
            <person name="Frech C."/>
            <person name="Turcotte B."/>
            <person name="Kopec K.O."/>
            <person name="Synnott J.M."/>
            <person name="Choo C."/>
            <person name="Paponov I."/>
            <person name="Finkler A."/>
            <person name="Soon Heng Tan C."/>
            <person name="Hutchins A.P."/>
            <person name="Weinmeier T."/>
            <person name="Rattei T."/>
            <person name="Chu J.S."/>
            <person name="Gimenez G."/>
            <person name="Irimia M."/>
            <person name="Rigden D.J."/>
            <person name="Fitzpatrick D.A."/>
            <person name="Lorenzo-Morales J."/>
            <person name="Bateman A."/>
            <person name="Chiu C.H."/>
            <person name="Tang P."/>
            <person name="Hegemann P."/>
            <person name="Fromm H."/>
            <person name="Raoult D."/>
            <person name="Greub G."/>
            <person name="Miranda-Saavedra D."/>
            <person name="Chen N."/>
            <person name="Nash P."/>
            <person name="Ginger M.L."/>
            <person name="Horn M."/>
            <person name="Schaap P."/>
            <person name="Caler L."/>
            <person name="Loftus B."/>
        </authorList>
    </citation>
    <scope>NUCLEOTIDE SEQUENCE [LARGE SCALE GENOMIC DNA]</scope>
    <source>
        <strain evidence="2 3">Neff</strain>
    </source>
</reference>
<dbReference type="KEGG" id="acan:ACA1_152540"/>
<keyword evidence="3" id="KW-1185">Reference proteome</keyword>
<evidence type="ECO:0000313" key="3">
    <source>
        <dbReference type="Proteomes" id="UP000011083"/>
    </source>
</evidence>
<organism evidence="2 3">
    <name type="scientific">Acanthamoeba castellanii (strain ATCC 30010 / Neff)</name>
    <dbReference type="NCBI Taxonomy" id="1257118"/>
    <lineage>
        <taxon>Eukaryota</taxon>
        <taxon>Amoebozoa</taxon>
        <taxon>Discosea</taxon>
        <taxon>Longamoebia</taxon>
        <taxon>Centramoebida</taxon>
        <taxon>Acanthamoebidae</taxon>
        <taxon>Acanthamoeba</taxon>
    </lineage>
</organism>